<dbReference type="PANTHER" id="PTHR30536:SF5">
    <property type="entry name" value="ALTRONATE DEHYDRATASE"/>
    <property type="match status" value="1"/>
</dbReference>
<organism evidence="3 4">
    <name type="scientific">Rhizobium multihospitium</name>
    <dbReference type="NCBI Taxonomy" id="410764"/>
    <lineage>
        <taxon>Bacteria</taxon>
        <taxon>Pseudomonadati</taxon>
        <taxon>Pseudomonadota</taxon>
        <taxon>Alphaproteobacteria</taxon>
        <taxon>Hyphomicrobiales</taxon>
        <taxon>Rhizobiaceae</taxon>
        <taxon>Rhizobium/Agrobacterium group</taxon>
        <taxon>Rhizobium</taxon>
    </lineage>
</organism>
<name>A0A1C3U1V3_9HYPH</name>
<reference evidence="4" key="1">
    <citation type="submission" date="2016-08" db="EMBL/GenBank/DDBJ databases">
        <authorList>
            <person name="Varghese N."/>
            <person name="Submissions Spin"/>
        </authorList>
    </citation>
    <scope>NUCLEOTIDE SEQUENCE [LARGE SCALE GENOMIC DNA]</scope>
    <source>
        <strain evidence="4">HAMBI 2975</strain>
    </source>
</reference>
<evidence type="ECO:0000313" key="4">
    <source>
        <dbReference type="Proteomes" id="UP000199101"/>
    </source>
</evidence>
<dbReference type="InterPro" id="IPR052172">
    <property type="entry name" value="UxaA_altronate/galactarate_dh"/>
</dbReference>
<gene>
    <name evidence="3" type="ORF">GA0061103_1352</name>
</gene>
<dbReference type="OrthoDB" id="9804574at2"/>
<dbReference type="Gene3D" id="2.30.130.110">
    <property type="match status" value="1"/>
</dbReference>
<dbReference type="Proteomes" id="UP000199101">
    <property type="component" value="Unassembled WGS sequence"/>
</dbReference>
<proteinExistence type="predicted"/>
<feature type="domain" description="SAF" evidence="2">
    <location>
        <begin position="22"/>
        <end position="93"/>
    </location>
</feature>
<accession>A0A1C3U1V3</accession>
<dbReference type="EMBL" id="FMAG01000001">
    <property type="protein sequence ID" value="SCB09345.1"/>
    <property type="molecule type" value="Genomic_DNA"/>
</dbReference>
<evidence type="ECO:0000259" key="2">
    <source>
        <dbReference type="SMART" id="SM00858"/>
    </source>
</evidence>
<evidence type="ECO:0000313" key="3">
    <source>
        <dbReference type="EMBL" id="SCB09345.1"/>
    </source>
</evidence>
<keyword evidence="1" id="KW-0456">Lyase</keyword>
<dbReference type="Pfam" id="PF08666">
    <property type="entry name" value="SAF"/>
    <property type="match status" value="1"/>
</dbReference>
<sequence length="110" mass="12010">MGSGVPLTHADDPRLLLLSEKDNVLVCREDISAGERIRVGDREVTLAKTIPRGHKIARHEIAPGAKVYKYGAPIGSAIAPIAPGDHVHVHNVKSDYTPSHFFDIQEVIKK</sequence>
<keyword evidence="4" id="KW-1185">Reference proteome</keyword>
<dbReference type="GO" id="GO:0016829">
    <property type="term" value="F:lyase activity"/>
    <property type="evidence" value="ECO:0007669"/>
    <property type="project" value="UniProtKB-KW"/>
</dbReference>
<protein>
    <submittedName>
        <fullName evidence="3">SAF domain-containing protein</fullName>
    </submittedName>
</protein>
<dbReference type="InterPro" id="IPR013974">
    <property type="entry name" value="SAF"/>
</dbReference>
<dbReference type="CDD" id="cd11613">
    <property type="entry name" value="SAF_AH_GD"/>
    <property type="match status" value="1"/>
</dbReference>
<dbReference type="STRING" id="410764.GA0061103_1352"/>
<dbReference type="GO" id="GO:0019698">
    <property type="term" value="P:D-galacturonate catabolic process"/>
    <property type="evidence" value="ECO:0007669"/>
    <property type="project" value="TreeGrafter"/>
</dbReference>
<dbReference type="PANTHER" id="PTHR30536">
    <property type="entry name" value="ALTRONATE/GALACTARATE DEHYDRATASE"/>
    <property type="match status" value="1"/>
</dbReference>
<evidence type="ECO:0000256" key="1">
    <source>
        <dbReference type="ARBA" id="ARBA00023239"/>
    </source>
</evidence>
<dbReference type="AlphaFoldDB" id="A0A1C3U1V3"/>
<dbReference type="RefSeq" id="WP_092706462.1">
    <property type="nucleotide sequence ID" value="NZ_FMAG01000001.1"/>
</dbReference>
<dbReference type="SMART" id="SM00858">
    <property type="entry name" value="SAF"/>
    <property type="match status" value="1"/>
</dbReference>
<dbReference type="InterPro" id="IPR044144">
    <property type="entry name" value="SAF_UxaA/GarD"/>
</dbReference>